<name>I3YDZ8_THIV6</name>
<dbReference type="OrthoDB" id="9804944at2"/>
<evidence type="ECO:0000313" key="3">
    <source>
        <dbReference type="EMBL" id="AFL75216.1"/>
    </source>
</evidence>
<dbReference type="InterPro" id="IPR018146">
    <property type="entry name" value="Glyoxalase_1_CS"/>
</dbReference>
<keyword evidence="1" id="KW-0479">Metal-binding</keyword>
<dbReference type="PROSITE" id="PS51819">
    <property type="entry name" value="VOC"/>
    <property type="match status" value="1"/>
</dbReference>
<dbReference type="InterPro" id="IPR037523">
    <property type="entry name" value="VOC_core"/>
</dbReference>
<dbReference type="GO" id="GO:0004462">
    <property type="term" value="F:lactoylglutathione lyase activity"/>
    <property type="evidence" value="ECO:0007669"/>
    <property type="project" value="InterPro"/>
</dbReference>
<sequence>MSLVRDIHHVSLVVAETARSRRFYEGVLGLEPLAERPELPFPGIWFGVGARQIHLLELPNPDPVDGRPAHGGRDRHAALLVSSLNELIARLDAEGIPYTLSRSGRRALFCRDPDGNALEFIEDV</sequence>
<proteinExistence type="predicted"/>
<dbReference type="CDD" id="cd07245">
    <property type="entry name" value="VOC_like"/>
    <property type="match status" value="1"/>
</dbReference>
<evidence type="ECO:0000256" key="1">
    <source>
        <dbReference type="ARBA" id="ARBA00022723"/>
    </source>
</evidence>
<dbReference type="GO" id="GO:0046872">
    <property type="term" value="F:metal ion binding"/>
    <property type="evidence" value="ECO:0007669"/>
    <property type="project" value="UniProtKB-KW"/>
</dbReference>
<dbReference type="PANTHER" id="PTHR21366:SF22">
    <property type="entry name" value="VOC DOMAIN-CONTAINING PROTEIN"/>
    <property type="match status" value="1"/>
</dbReference>
<dbReference type="SUPFAM" id="SSF54593">
    <property type="entry name" value="Glyoxalase/Bleomycin resistance protein/Dihydroxybiphenyl dioxygenase"/>
    <property type="match status" value="1"/>
</dbReference>
<dbReference type="AlphaFoldDB" id="I3YDZ8"/>
<dbReference type="STRING" id="765911.Thivi_3346"/>
<dbReference type="HOGENOM" id="CLU_046006_12_4_6"/>
<evidence type="ECO:0000259" key="2">
    <source>
        <dbReference type="PROSITE" id="PS51819"/>
    </source>
</evidence>
<dbReference type="Gene3D" id="3.10.180.10">
    <property type="entry name" value="2,3-Dihydroxybiphenyl 1,2-Dioxygenase, domain 1"/>
    <property type="match status" value="1"/>
</dbReference>
<keyword evidence="3" id="KW-0456">Lyase</keyword>
<accession>I3YDZ8</accession>
<dbReference type="InterPro" id="IPR004360">
    <property type="entry name" value="Glyas_Fos-R_dOase_dom"/>
</dbReference>
<dbReference type="EMBL" id="CP003154">
    <property type="protein sequence ID" value="AFL75216.1"/>
    <property type="molecule type" value="Genomic_DNA"/>
</dbReference>
<reference evidence="3 4" key="1">
    <citation type="submission" date="2012-06" db="EMBL/GenBank/DDBJ databases">
        <title>Complete sequence of Thiocystis violascens DSM 198.</title>
        <authorList>
            <consortium name="US DOE Joint Genome Institute"/>
            <person name="Lucas S."/>
            <person name="Han J."/>
            <person name="Lapidus A."/>
            <person name="Cheng J.-F."/>
            <person name="Goodwin L."/>
            <person name="Pitluck S."/>
            <person name="Peters L."/>
            <person name="Ovchinnikova G."/>
            <person name="Teshima H."/>
            <person name="Detter J.C."/>
            <person name="Han C."/>
            <person name="Tapia R."/>
            <person name="Land M."/>
            <person name="Hauser L."/>
            <person name="Kyrpides N."/>
            <person name="Ivanova N."/>
            <person name="Pagani I."/>
            <person name="Vogl K."/>
            <person name="Liu Z."/>
            <person name="Frigaard N.-U."/>
            <person name="Bryant D."/>
            <person name="Woyke T."/>
        </authorList>
    </citation>
    <scope>NUCLEOTIDE SEQUENCE [LARGE SCALE GENOMIC DNA]</scope>
    <source>
        <strain evidence="4">ATCC 17096 / DSM 198 / 6111</strain>
    </source>
</reference>
<dbReference type="RefSeq" id="WP_014779622.1">
    <property type="nucleotide sequence ID" value="NC_018012.1"/>
</dbReference>
<dbReference type="PROSITE" id="PS00934">
    <property type="entry name" value="GLYOXALASE_I_1"/>
    <property type="match status" value="1"/>
</dbReference>
<evidence type="ECO:0000313" key="4">
    <source>
        <dbReference type="Proteomes" id="UP000006062"/>
    </source>
</evidence>
<organism evidence="3 4">
    <name type="scientific">Thiocystis violascens (strain ATCC 17096 / DSM 198 / 6111)</name>
    <name type="common">Chromatium violascens</name>
    <dbReference type="NCBI Taxonomy" id="765911"/>
    <lineage>
        <taxon>Bacteria</taxon>
        <taxon>Pseudomonadati</taxon>
        <taxon>Pseudomonadota</taxon>
        <taxon>Gammaproteobacteria</taxon>
        <taxon>Chromatiales</taxon>
        <taxon>Chromatiaceae</taxon>
        <taxon>Thiocystis</taxon>
    </lineage>
</organism>
<dbReference type="eggNOG" id="COG0346">
    <property type="taxonomic scope" value="Bacteria"/>
</dbReference>
<dbReference type="InterPro" id="IPR050383">
    <property type="entry name" value="GlyoxalaseI/FosfomycinResist"/>
</dbReference>
<feature type="domain" description="VOC" evidence="2">
    <location>
        <begin position="6"/>
        <end position="123"/>
    </location>
</feature>
<dbReference type="Pfam" id="PF00903">
    <property type="entry name" value="Glyoxalase"/>
    <property type="match status" value="1"/>
</dbReference>
<keyword evidence="4" id="KW-1185">Reference proteome</keyword>
<dbReference type="Proteomes" id="UP000006062">
    <property type="component" value="Chromosome"/>
</dbReference>
<dbReference type="InterPro" id="IPR029068">
    <property type="entry name" value="Glyas_Bleomycin-R_OHBP_Dase"/>
</dbReference>
<dbReference type="KEGG" id="tvi:Thivi_3346"/>
<protein>
    <submittedName>
        <fullName evidence="3">Lactoylglutathione lyase-like lyase</fullName>
    </submittedName>
</protein>
<dbReference type="PANTHER" id="PTHR21366">
    <property type="entry name" value="GLYOXALASE FAMILY PROTEIN"/>
    <property type="match status" value="1"/>
</dbReference>
<gene>
    <name evidence="3" type="ordered locus">Thivi_3346</name>
</gene>